<evidence type="ECO:0000313" key="1">
    <source>
        <dbReference type="EMBL" id="MBO8472529.1"/>
    </source>
</evidence>
<sequence>MTNYEKISLALDEIRKSAYRIELVRIESFHLKKIQETDMSKKTFQETEDECDKCLAECLNKLKDILSETTEYEHQNDFLDDTDLKLMAEPFWLLYEEDKK</sequence>
<reference evidence="1" key="1">
    <citation type="submission" date="2020-10" db="EMBL/GenBank/DDBJ databases">
        <authorList>
            <person name="Gilroy R."/>
        </authorList>
    </citation>
    <scope>NUCLEOTIDE SEQUENCE</scope>
    <source>
        <strain evidence="1">B1-8020</strain>
    </source>
</reference>
<dbReference type="Proteomes" id="UP000823604">
    <property type="component" value="Unassembled WGS sequence"/>
</dbReference>
<proteinExistence type="predicted"/>
<name>A0A9D9IGW3_9BACT</name>
<dbReference type="EMBL" id="JADIMA010000028">
    <property type="protein sequence ID" value="MBO8472529.1"/>
    <property type="molecule type" value="Genomic_DNA"/>
</dbReference>
<gene>
    <name evidence="1" type="ORF">IAB81_02735</name>
</gene>
<evidence type="ECO:0000313" key="2">
    <source>
        <dbReference type="Proteomes" id="UP000823604"/>
    </source>
</evidence>
<accession>A0A9D9IGW3</accession>
<dbReference type="AlphaFoldDB" id="A0A9D9IGW3"/>
<comment type="caution">
    <text evidence="1">The sequence shown here is derived from an EMBL/GenBank/DDBJ whole genome shotgun (WGS) entry which is preliminary data.</text>
</comment>
<reference evidence="1" key="2">
    <citation type="journal article" date="2021" name="PeerJ">
        <title>Extensive microbial diversity within the chicken gut microbiome revealed by metagenomics and culture.</title>
        <authorList>
            <person name="Gilroy R."/>
            <person name="Ravi A."/>
            <person name="Getino M."/>
            <person name="Pursley I."/>
            <person name="Horton D.L."/>
            <person name="Alikhan N.F."/>
            <person name="Baker D."/>
            <person name="Gharbi K."/>
            <person name="Hall N."/>
            <person name="Watson M."/>
            <person name="Adriaenssens E.M."/>
            <person name="Foster-Nyarko E."/>
            <person name="Jarju S."/>
            <person name="Secka A."/>
            <person name="Antonio M."/>
            <person name="Oren A."/>
            <person name="Chaudhuri R.R."/>
            <person name="La Ragione R."/>
            <person name="Hildebrand F."/>
            <person name="Pallen M.J."/>
        </authorList>
    </citation>
    <scope>NUCLEOTIDE SEQUENCE</scope>
    <source>
        <strain evidence="1">B1-8020</strain>
    </source>
</reference>
<protein>
    <submittedName>
        <fullName evidence="1">Uncharacterized protein</fullName>
    </submittedName>
</protein>
<organism evidence="1 2">
    <name type="scientific">Candidatus Merdivivens pullicola</name>
    <dbReference type="NCBI Taxonomy" id="2840872"/>
    <lineage>
        <taxon>Bacteria</taxon>
        <taxon>Pseudomonadati</taxon>
        <taxon>Bacteroidota</taxon>
        <taxon>Bacteroidia</taxon>
        <taxon>Bacteroidales</taxon>
        <taxon>Muribaculaceae</taxon>
        <taxon>Muribaculaceae incertae sedis</taxon>
        <taxon>Candidatus Merdivivens</taxon>
    </lineage>
</organism>